<sequence>MSASNKILTEALLFALDVTNAQLDAGVIFNSQTREALIAILPKISKVILDCHTPILKLTQVKPTLDPNSNLTIDSGNALEGVNAQCMQLMEDLHRTLDLNKLFPSGFVVSQFQASNSIQQVALTPAVLGCPGTFEPPVNDHEPNPPSVAGPSHCHCALSPPSYYEPYCMNFLRHKKPAPVYCKDRRSKWVPRCGDSS</sequence>
<evidence type="ECO:0000256" key="1">
    <source>
        <dbReference type="SAM" id="SignalP"/>
    </source>
</evidence>
<keyword evidence="1" id="KW-0732">Signal</keyword>
<reference evidence="2 3" key="1">
    <citation type="submission" date="2015-12" db="EMBL/GenBank/DDBJ databases">
        <title>Draft genome sequence of Moniliophthora roreri, the causal agent of frosty pod rot of cacao.</title>
        <authorList>
            <person name="Aime M.C."/>
            <person name="Diaz-Valderrama J.R."/>
            <person name="Kijpornyongpan T."/>
            <person name="Phillips-Mora W."/>
        </authorList>
    </citation>
    <scope>NUCLEOTIDE SEQUENCE [LARGE SCALE GENOMIC DNA]</scope>
    <source>
        <strain evidence="2 3">MCA 2952</strain>
    </source>
</reference>
<evidence type="ECO:0000313" key="3">
    <source>
        <dbReference type="Proteomes" id="UP000054988"/>
    </source>
</evidence>
<organism evidence="2 3">
    <name type="scientific">Moniliophthora roreri</name>
    <name type="common">Frosty pod rot fungus</name>
    <name type="synonym">Monilia roreri</name>
    <dbReference type="NCBI Taxonomy" id="221103"/>
    <lineage>
        <taxon>Eukaryota</taxon>
        <taxon>Fungi</taxon>
        <taxon>Dikarya</taxon>
        <taxon>Basidiomycota</taxon>
        <taxon>Agaricomycotina</taxon>
        <taxon>Agaricomycetes</taxon>
        <taxon>Agaricomycetidae</taxon>
        <taxon>Agaricales</taxon>
        <taxon>Marasmiineae</taxon>
        <taxon>Marasmiaceae</taxon>
        <taxon>Moniliophthora</taxon>
    </lineage>
</organism>
<dbReference type="EMBL" id="LATX01000197">
    <property type="protein sequence ID" value="KTB46960.1"/>
    <property type="molecule type" value="Genomic_DNA"/>
</dbReference>
<comment type="caution">
    <text evidence="2">The sequence shown here is derived from an EMBL/GenBank/DDBJ whole genome shotgun (WGS) entry which is preliminary data.</text>
</comment>
<dbReference type="AlphaFoldDB" id="A0A0W0GEG7"/>
<feature type="signal peptide" evidence="1">
    <location>
        <begin position="1"/>
        <end position="21"/>
    </location>
</feature>
<evidence type="ECO:0000313" key="2">
    <source>
        <dbReference type="EMBL" id="KTB46960.1"/>
    </source>
</evidence>
<proteinExistence type="predicted"/>
<accession>A0A0W0GEG7</accession>
<gene>
    <name evidence="2" type="ORF">WG66_464</name>
</gene>
<dbReference type="Proteomes" id="UP000054988">
    <property type="component" value="Unassembled WGS sequence"/>
</dbReference>
<name>A0A0W0GEG7_MONRR</name>
<feature type="chain" id="PRO_5006902619" evidence="1">
    <location>
        <begin position="22"/>
        <end position="197"/>
    </location>
</feature>
<protein>
    <submittedName>
        <fullName evidence="2">Uncharacterized protein</fullName>
    </submittedName>
</protein>